<evidence type="ECO:0000256" key="2">
    <source>
        <dbReference type="ARBA" id="ARBA00023306"/>
    </source>
</evidence>
<dbReference type="Proteomes" id="UP000193642">
    <property type="component" value="Unassembled WGS sequence"/>
</dbReference>
<feature type="region of interest" description="Disordered" evidence="3">
    <location>
        <begin position="632"/>
        <end position="705"/>
    </location>
</feature>
<feature type="region of interest" description="Disordered" evidence="3">
    <location>
        <begin position="398"/>
        <end position="429"/>
    </location>
</feature>
<dbReference type="GO" id="GO:0005829">
    <property type="term" value="C:cytosol"/>
    <property type="evidence" value="ECO:0007669"/>
    <property type="project" value="TreeGrafter"/>
</dbReference>
<evidence type="ECO:0000313" key="4">
    <source>
        <dbReference type="EMBL" id="ORY43116.1"/>
    </source>
</evidence>
<organism evidence="4 5">
    <name type="scientific">Rhizoclosmatium globosum</name>
    <dbReference type="NCBI Taxonomy" id="329046"/>
    <lineage>
        <taxon>Eukaryota</taxon>
        <taxon>Fungi</taxon>
        <taxon>Fungi incertae sedis</taxon>
        <taxon>Chytridiomycota</taxon>
        <taxon>Chytridiomycota incertae sedis</taxon>
        <taxon>Chytridiomycetes</taxon>
        <taxon>Chytridiales</taxon>
        <taxon>Chytriomycetaceae</taxon>
        <taxon>Rhizoclosmatium</taxon>
    </lineage>
</organism>
<evidence type="ECO:0000256" key="3">
    <source>
        <dbReference type="SAM" id="MobiDB-lite"/>
    </source>
</evidence>
<dbReference type="PANTHER" id="PTHR12634:SF8">
    <property type="entry name" value="FIERY MOUNTAIN, ISOFORM D"/>
    <property type="match status" value="1"/>
</dbReference>
<keyword evidence="5" id="KW-1185">Reference proteome</keyword>
<accession>A0A1Y2C845</accession>
<dbReference type="Pfam" id="PF04499">
    <property type="entry name" value="SAPS"/>
    <property type="match status" value="1"/>
</dbReference>
<dbReference type="GO" id="GO:0019903">
    <property type="term" value="F:protein phosphatase binding"/>
    <property type="evidence" value="ECO:0007669"/>
    <property type="project" value="InterPro"/>
</dbReference>
<comment type="similarity">
    <text evidence="1">Belongs to the SAPS family.</text>
</comment>
<protein>
    <submittedName>
        <fullName evidence="4">SAPS-domain-containing protein</fullName>
    </submittedName>
</protein>
<dbReference type="InterPro" id="IPR007587">
    <property type="entry name" value="SAPS"/>
</dbReference>
<gene>
    <name evidence="4" type="ORF">BCR33DRAFT_717850</name>
</gene>
<dbReference type="OrthoDB" id="295029at2759"/>
<keyword evidence="2" id="KW-0131">Cell cycle</keyword>
<dbReference type="AlphaFoldDB" id="A0A1Y2C845"/>
<dbReference type="GO" id="GO:0005634">
    <property type="term" value="C:nucleus"/>
    <property type="evidence" value="ECO:0007669"/>
    <property type="project" value="TreeGrafter"/>
</dbReference>
<feature type="compositionally biased region" description="Low complexity" evidence="3">
    <location>
        <begin position="414"/>
        <end position="423"/>
    </location>
</feature>
<proteinExistence type="inferred from homology"/>
<dbReference type="GO" id="GO:0019888">
    <property type="term" value="F:protein phosphatase regulator activity"/>
    <property type="evidence" value="ECO:0007669"/>
    <property type="project" value="TreeGrafter"/>
</dbReference>
<dbReference type="STRING" id="329046.A0A1Y2C845"/>
<evidence type="ECO:0000313" key="5">
    <source>
        <dbReference type="Proteomes" id="UP000193642"/>
    </source>
</evidence>
<feature type="region of interest" description="Disordered" evidence="3">
    <location>
        <begin position="753"/>
        <end position="841"/>
    </location>
</feature>
<sequence length="841" mass="92123">MFWRFGFSPASNVDALLEKEGVTLEELFEEEELLQECKSHNSKLIEFLCRPEILQQLLNTIITENPDETKKFKYPYLAAEIFGCEIYAVSDAVITQPNLLESFWTLLDRPVPIHPLQASYFSKVNGILMQKKAGDMVEFVKSQTKSISNILLHVGNSSIAELLLKIISLEEIPEGQGIVPWLSQQGLIPSLVERLDPNLDIETHNTAAQTLLDIIAVSYQNVGPVEQEDGSPANAGGGNSLVDELKSEAMMRKIFGYMLDKTAPNASSALSSGVIIMIELIRRYCSEIEQAEFQQHQFQTQMMQSTRVNEFGIMPTTEKMKSLSTDLNELLKVIGEKVEDFSYLLEHPRNMQATDTTLGRVIPLGSERLRTCELFAEILHLQYLYFSSPLFERLVFGDPPEEEEVGPDGKVGGEAESVSAAAGTDAPSAEPVVDGLSNAVAEMSLKRLSGRNVADELSSISELLVNSKVLPMCLILFFQFPWNNFLHSVVYDMIAKVFNTYSFTSQSSNFAPVGPDGNEIVPAPGEEGILSPLEVKMKEVSVVFKKLVVSILVEGKLTLRITEAQRRNDFTVEQPKGVRLGYMGHLTYISDEVTKLVDKCLEDFGPEVPELIHSDEWQEYLTGVLKETKDRDRQALGGVRPTHTGQTANFGKVDETDMPPLGAAPPPKKELGGGLHHSAPATGNESDEEEDEVGKGSDSLTADGGDVASDQMARFICQSIVNDFPDRGILGDESDDDEDEGLGEAIQDELLFDETGFDVDNPFPDKVSSISFDEESRADSIDQSDSDSYISKDVKPPAVATSVQESGSPLHKAVLTAEDDAVSDDGPAVDSGTAGVSTPSG</sequence>
<dbReference type="PANTHER" id="PTHR12634">
    <property type="entry name" value="SIT4 YEAST -ASSOCIATING PROTEIN-RELATED"/>
    <property type="match status" value="1"/>
</dbReference>
<name>A0A1Y2C845_9FUNG</name>
<reference evidence="4 5" key="1">
    <citation type="submission" date="2016-07" db="EMBL/GenBank/DDBJ databases">
        <title>Pervasive Adenine N6-methylation of Active Genes in Fungi.</title>
        <authorList>
            <consortium name="DOE Joint Genome Institute"/>
            <person name="Mondo S.J."/>
            <person name="Dannebaum R.O."/>
            <person name="Kuo R.C."/>
            <person name="Labutti K."/>
            <person name="Haridas S."/>
            <person name="Kuo A."/>
            <person name="Salamov A."/>
            <person name="Ahrendt S.R."/>
            <person name="Lipzen A."/>
            <person name="Sullivan W."/>
            <person name="Andreopoulos W.B."/>
            <person name="Clum A."/>
            <person name="Lindquist E."/>
            <person name="Daum C."/>
            <person name="Ramamoorthy G.K."/>
            <person name="Gryganskyi A."/>
            <person name="Culley D."/>
            <person name="Magnuson J.K."/>
            <person name="James T.Y."/>
            <person name="O'Malley M.A."/>
            <person name="Stajich J.E."/>
            <person name="Spatafora J.W."/>
            <person name="Visel A."/>
            <person name="Grigoriev I.V."/>
        </authorList>
    </citation>
    <scope>NUCLEOTIDE SEQUENCE [LARGE SCALE GENOMIC DNA]</scope>
    <source>
        <strain evidence="4 5">JEL800</strain>
    </source>
</reference>
<dbReference type="EMBL" id="MCGO01000026">
    <property type="protein sequence ID" value="ORY43116.1"/>
    <property type="molecule type" value="Genomic_DNA"/>
</dbReference>
<comment type="caution">
    <text evidence="4">The sequence shown here is derived from an EMBL/GenBank/DDBJ whole genome shotgun (WGS) entry which is preliminary data.</text>
</comment>
<evidence type="ECO:0000256" key="1">
    <source>
        <dbReference type="ARBA" id="ARBA00006180"/>
    </source>
</evidence>